<dbReference type="Gene3D" id="1.10.3720.10">
    <property type="entry name" value="MetI-like"/>
    <property type="match status" value="1"/>
</dbReference>
<reference evidence="11" key="1">
    <citation type="journal article" date="2019" name="Int. J. Syst. Evol. Microbiol.">
        <title>The Global Catalogue of Microorganisms (GCM) 10K type strain sequencing project: providing services to taxonomists for standard genome sequencing and annotation.</title>
        <authorList>
            <consortium name="The Broad Institute Genomics Platform"/>
            <consortium name="The Broad Institute Genome Sequencing Center for Infectious Disease"/>
            <person name="Wu L."/>
            <person name="Ma J."/>
        </authorList>
    </citation>
    <scope>NUCLEOTIDE SEQUENCE [LARGE SCALE GENOMIC DNA]</scope>
    <source>
        <strain evidence="11">CGMCC 1.19029</strain>
    </source>
</reference>
<feature type="transmembrane region" description="Helical" evidence="8">
    <location>
        <begin position="18"/>
        <end position="44"/>
    </location>
</feature>
<dbReference type="Proteomes" id="UP001595756">
    <property type="component" value="Unassembled WGS sequence"/>
</dbReference>
<keyword evidence="6 8" id="KW-1133">Transmembrane helix</keyword>
<evidence type="ECO:0000256" key="8">
    <source>
        <dbReference type="RuleBase" id="RU363032"/>
    </source>
</evidence>
<evidence type="ECO:0000256" key="7">
    <source>
        <dbReference type="ARBA" id="ARBA00023136"/>
    </source>
</evidence>
<keyword evidence="5 8" id="KW-0812">Transmembrane</keyword>
<dbReference type="CDD" id="cd06261">
    <property type="entry name" value="TM_PBP2"/>
    <property type="match status" value="1"/>
</dbReference>
<feature type="transmembrane region" description="Helical" evidence="8">
    <location>
        <begin position="161"/>
        <end position="180"/>
    </location>
</feature>
<comment type="similarity">
    <text evidence="2">Belongs to the binding-protein-dependent transport system permease family. CysTW subfamily.</text>
</comment>
<feature type="transmembrane region" description="Helical" evidence="8">
    <location>
        <begin position="104"/>
        <end position="126"/>
    </location>
</feature>
<keyword evidence="11" id="KW-1185">Reference proteome</keyword>
<gene>
    <name evidence="10" type="ORF">ACFO0J_05645</name>
</gene>
<dbReference type="PANTHER" id="PTHR42929:SF5">
    <property type="entry name" value="ABC TRANSPORTER PERMEASE PROTEIN"/>
    <property type="match status" value="1"/>
</dbReference>
<evidence type="ECO:0000313" key="11">
    <source>
        <dbReference type="Proteomes" id="UP001595756"/>
    </source>
</evidence>
<evidence type="ECO:0000256" key="3">
    <source>
        <dbReference type="ARBA" id="ARBA00022448"/>
    </source>
</evidence>
<feature type="transmembrane region" description="Helical" evidence="8">
    <location>
        <begin position="254"/>
        <end position="278"/>
    </location>
</feature>
<evidence type="ECO:0000256" key="5">
    <source>
        <dbReference type="ARBA" id="ARBA00022692"/>
    </source>
</evidence>
<dbReference type="PANTHER" id="PTHR42929">
    <property type="entry name" value="INNER MEMBRANE ABC TRANSPORTER PERMEASE PROTEIN YDCU-RELATED-RELATED"/>
    <property type="match status" value="1"/>
</dbReference>
<comment type="subcellular location">
    <subcellularLocation>
        <location evidence="1 8">Cell membrane</location>
        <topology evidence="1 8">Multi-pass membrane protein</topology>
    </subcellularLocation>
</comment>
<organism evidence="10 11">
    <name type="scientific">Castellaniella hirudinis</name>
    <dbReference type="NCBI Taxonomy" id="1144617"/>
    <lineage>
        <taxon>Bacteria</taxon>
        <taxon>Pseudomonadati</taxon>
        <taxon>Pseudomonadota</taxon>
        <taxon>Betaproteobacteria</taxon>
        <taxon>Burkholderiales</taxon>
        <taxon>Alcaligenaceae</taxon>
        <taxon>Castellaniella</taxon>
    </lineage>
</organism>
<evidence type="ECO:0000313" key="10">
    <source>
        <dbReference type="EMBL" id="MFC4297522.1"/>
    </source>
</evidence>
<dbReference type="InterPro" id="IPR000515">
    <property type="entry name" value="MetI-like"/>
</dbReference>
<evidence type="ECO:0000259" key="9">
    <source>
        <dbReference type="PROSITE" id="PS50928"/>
    </source>
</evidence>
<feature type="transmembrane region" description="Helical" evidence="8">
    <location>
        <begin position="201"/>
        <end position="234"/>
    </location>
</feature>
<evidence type="ECO:0000256" key="2">
    <source>
        <dbReference type="ARBA" id="ARBA00007069"/>
    </source>
</evidence>
<keyword evidence="3 8" id="KW-0813">Transport</keyword>
<dbReference type="PROSITE" id="PS50928">
    <property type="entry name" value="ABC_TM1"/>
    <property type="match status" value="1"/>
</dbReference>
<comment type="caution">
    <text evidence="10">The sequence shown here is derived from an EMBL/GenBank/DDBJ whole genome shotgun (WGS) entry which is preliminary data.</text>
</comment>
<feature type="transmembrane region" description="Helical" evidence="8">
    <location>
        <begin position="78"/>
        <end position="97"/>
    </location>
</feature>
<accession>A0ABV8RWC3</accession>
<protein>
    <submittedName>
        <fullName evidence="10">ABC transporter permease</fullName>
    </submittedName>
</protein>
<feature type="domain" description="ABC transmembrane type-1" evidence="9">
    <location>
        <begin position="72"/>
        <end position="278"/>
    </location>
</feature>
<proteinExistence type="inferred from homology"/>
<dbReference type="Pfam" id="PF00528">
    <property type="entry name" value="BPD_transp_1"/>
    <property type="match status" value="1"/>
</dbReference>
<sequence length="294" mass="32472">MTEPNAAALRRQALRERLALAGLCSPALLLVLVIMVIPMAWLFWLSFVGENGHVSLENYQRMLASSSYLQVFRLTFEVSILTTLICVLIGYPLAYFLSQLPTRVANLFMITVLVPFWTSLLVRTYAWLVLLQRQGLINHWGMELGLWNDPVNLVHNMTGTLIGMVHIMLPFLVLPVYGAMRAIDRDYLKAAANLGASPTRAFWKVFLPLSLPGLFAGMLMVFILCLGFYVTPAILGGGKIILVSMRIASNIELFVNWGAASALGVVLFALTMLILYLANRLSRSSLAGAPGNDP</sequence>
<dbReference type="InterPro" id="IPR035906">
    <property type="entry name" value="MetI-like_sf"/>
</dbReference>
<evidence type="ECO:0000256" key="1">
    <source>
        <dbReference type="ARBA" id="ARBA00004651"/>
    </source>
</evidence>
<dbReference type="RefSeq" id="WP_376812082.1">
    <property type="nucleotide sequence ID" value="NZ_JBHSDY010000003.1"/>
</dbReference>
<keyword evidence="7 8" id="KW-0472">Membrane</keyword>
<keyword evidence="4" id="KW-1003">Cell membrane</keyword>
<evidence type="ECO:0000256" key="6">
    <source>
        <dbReference type="ARBA" id="ARBA00022989"/>
    </source>
</evidence>
<dbReference type="EMBL" id="JBHSDY010000003">
    <property type="protein sequence ID" value="MFC4297522.1"/>
    <property type="molecule type" value="Genomic_DNA"/>
</dbReference>
<evidence type="ECO:0000256" key="4">
    <source>
        <dbReference type="ARBA" id="ARBA00022475"/>
    </source>
</evidence>
<dbReference type="SUPFAM" id="SSF161098">
    <property type="entry name" value="MetI-like"/>
    <property type="match status" value="1"/>
</dbReference>
<name>A0ABV8RWC3_9BURK</name>